<protein>
    <submittedName>
        <fullName evidence="1">Uncharacterized protein</fullName>
    </submittedName>
</protein>
<evidence type="ECO:0000313" key="1">
    <source>
        <dbReference type="EMBL" id="CAD9254403.1"/>
    </source>
</evidence>
<dbReference type="EMBL" id="HBGJ01019729">
    <property type="protein sequence ID" value="CAD9254403.1"/>
    <property type="molecule type" value="Transcribed_RNA"/>
</dbReference>
<organism evidence="1">
    <name type="scientific">Phaeomonas parva</name>
    <dbReference type="NCBI Taxonomy" id="124430"/>
    <lineage>
        <taxon>Eukaryota</taxon>
        <taxon>Sar</taxon>
        <taxon>Stramenopiles</taxon>
        <taxon>Ochrophyta</taxon>
        <taxon>Pinguiophyceae</taxon>
        <taxon>Pinguiochrysidales</taxon>
        <taxon>Pinguiochrysidaceae</taxon>
        <taxon>Phaeomonas</taxon>
    </lineage>
</organism>
<accession>A0A7S1U3N9</accession>
<proteinExistence type="predicted"/>
<dbReference type="AlphaFoldDB" id="A0A7S1U3N9"/>
<gene>
    <name evidence="1" type="ORF">PPAR1163_LOCUS12770</name>
</gene>
<reference evidence="1" key="1">
    <citation type="submission" date="2021-01" db="EMBL/GenBank/DDBJ databases">
        <authorList>
            <person name="Corre E."/>
            <person name="Pelletier E."/>
            <person name="Niang G."/>
            <person name="Scheremetjew M."/>
            <person name="Finn R."/>
            <person name="Kale V."/>
            <person name="Holt S."/>
            <person name="Cochrane G."/>
            <person name="Meng A."/>
            <person name="Brown T."/>
            <person name="Cohen L."/>
        </authorList>
    </citation>
    <scope>NUCLEOTIDE SEQUENCE</scope>
    <source>
        <strain evidence="1">CCMP2877</strain>
    </source>
</reference>
<sequence length="185" mass="20309">MSLGFEAQRIVDEPNAGGKSVVSEALSVEYFVKRFRATAIQTEMELTYWSEHWKKIDYSVVVGAQRVGVSVTRAMGFPTQGAFTTGDARRLLKKKLYGLIVARAGIDESCKFGVAVLHTWCQSARIAKLLQEAFVELAAAEQERYVQEGGAEGGAWPPVTENVVCLLTVADTAPQVFTDELAWFA</sequence>
<name>A0A7S1U3N9_9STRA</name>